<reference evidence="1 2" key="1">
    <citation type="journal article" date="2015" name="Genome Biol. Evol.">
        <title>Characterization of Three Mycobacterium spp. with Potential Use in Bioremediation by Genome Sequencing and Comparative Genomics.</title>
        <authorList>
            <person name="Das S."/>
            <person name="Pettersson B.M."/>
            <person name="Behra P.R."/>
            <person name="Ramesh M."/>
            <person name="Dasgupta S."/>
            <person name="Bhattacharya A."/>
            <person name="Kirsebom L.A."/>
        </authorList>
    </citation>
    <scope>NUCLEOTIDE SEQUENCE [LARGE SCALE GENOMIC DNA]</scope>
    <source>
        <strain evidence="1 2">DSM 43826</strain>
    </source>
</reference>
<organism evidence="1 2">
    <name type="scientific">Mycolicibacterium chlorophenolicum</name>
    <dbReference type="NCBI Taxonomy" id="37916"/>
    <lineage>
        <taxon>Bacteria</taxon>
        <taxon>Bacillati</taxon>
        <taxon>Actinomycetota</taxon>
        <taxon>Actinomycetes</taxon>
        <taxon>Mycobacteriales</taxon>
        <taxon>Mycobacteriaceae</taxon>
        <taxon>Mycolicibacterium</taxon>
    </lineage>
</organism>
<dbReference type="Proteomes" id="UP000036513">
    <property type="component" value="Unassembled WGS sequence"/>
</dbReference>
<comment type="caution">
    <text evidence="1">The sequence shown here is derived from an EMBL/GenBank/DDBJ whole genome shotgun (WGS) entry which is preliminary data.</text>
</comment>
<dbReference type="STRING" id="37916.MCHLDSM_01796"/>
<evidence type="ECO:0000313" key="1">
    <source>
        <dbReference type="EMBL" id="KMO79128.1"/>
    </source>
</evidence>
<dbReference type="PATRIC" id="fig|37916.4.peg.1713"/>
<keyword evidence="2" id="KW-1185">Reference proteome</keyword>
<gene>
    <name evidence="1" type="ORF">MCHLDSM_01796</name>
</gene>
<evidence type="ECO:0000313" key="2">
    <source>
        <dbReference type="Proteomes" id="UP000036513"/>
    </source>
</evidence>
<dbReference type="RefSeq" id="WP_048469574.1">
    <property type="nucleotide sequence ID" value="NZ_JYNL01000019.1"/>
</dbReference>
<sequence length="106" mass="11533">MTVGNRAYLADVTPDSPMHERPRAHACVLMSPNYPDADGEEAALIKRLIRFVLTTPVEIGAGYQYGLTEGAEDPDWLYPGVYGIPRTPTARRSIGWACSAHFVAAA</sequence>
<name>A0A0J6WB27_9MYCO</name>
<dbReference type="EMBL" id="JYNL01000019">
    <property type="protein sequence ID" value="KMO79128.1"/>
    <property type="molecule type" value="Genomic_DNA"/>
</dbReference>
<protein>
    <submittedName>
        <fullName evidence="1">Uncharacterized protein</fullName>
    </submittedName>
</protein>
<dbReference type="AlphaFoldDB" id="A0A0J6WB27"/>
<accession>A0A0J6WB27</accession>
<proteinExistence type="predicted"/>